<reference evidence="5" key="4">
    <citation type="submission" date="2025-05" db="UniProtKB">
        <authorList>
            <consortium name="EnsemblFungi"/>
        </authorList>
    </citation>
    <scope>IDENTIFICATION</scope>
    <source>
        <strain evidence="5">isolate 1-1 / race 1 (BBBD)</strain>
    </source>
</reference>
<keyword evidence="2" id="KW-0479">Metal-binding</keyword>
<gene>
    <name evidence="4" type="ORF">PTTG_09326</name>
</gene>
<reference evidence="5 6" key="3">
    <citation type="journal article" date="2017" name="G3 (Bethesda)">
        <title>Comparative analysis highlights variable genome content of wheat rusts and divergence of the mating loci.</title>
        <authorList>
            <person name="Cuomo C.A."/>
            <person name="Bakkeren G."/>
            <person name="Khalil H.B."/>
            <person name="Panwar V."/>
            <person name="Joly D."/>
            <person name="Linning R."/>
            <person name="Sakthikumar S."/>
            <person name="Song X."/>
            <person name="Adiconis X."/>
            <person name="Fan L."/>
            <person name="Goldberg J.M."/>
            <person name="Levin J.Z."/>
            <person name="Young S."/>
            <person name="Zeng Q."/>
            <person name="Anikster Y."/>
            <person name="Bruce M."/>
            <person name="Wang M."/>
            <person name="Yin C."/>
            <person name="McCallum B."/>
            <person name="Szabo L.J."/>
            <person name="Hulbert S."/>
            <person name="Chen X."/>
            <person name="Fellers J.P."/>
        </authorList>
    </citation>
    <scope>NUCLEOTIDE SEQUENCE</scope>
    <source>
        <strain evidence="6">Isolate 1-1 / race 1 (BBBD)</strain>
        <strain evidence="5">isolate 1-1 / race 1 (BBBD)</strain>
    </source>
</reference>
<accession>A0A180G5J1</accession>
<reference evidence="4" key="1">
    <citation type="submission" date="2009-11" db="EMBL/GenBank/DDBJ databases">
        <authorList>
            <consortium name="The Broad Institute Genome Sequencing Platform"/>
            <person name="Ward D."/>
            <person name="Feldgarden M."/>
            <person name="Earl A."/>
            <person name="Young S.K."/>
            <person name="Zeng Q."/>
            <person name="Koehrsen M."/>
            <person name="Alvarado L."/>
            <person name="Berlin A."/>
            <person name="Bochicchio J."/>
            <person name="Borenstein D."/>
            <person name="Chapman S.B."/>
            <person name="Chen Z."/>
            <person name="Engels R."/>
            <person name="Freedman E."/>
            <person name="Gellesch M."/>
            <person name="Goldberg J."/>
            <person name="Griggs A."/>
            <person name="Gujja S."/>
            <person name="Heilman E."/>
            <person name="Heiman D."/>
            <person name="Hepburn T."/>
            <person name="Howarth C."/>
            <person name="Jen D."/>
            <person name="Larson L."/>
            <person name="Lewis B."/>
            <person name="Mehta T."/>
            <person name="Park D."/>
            <person name="Pearson M."/>
            <person name="Roberts A."/>
            <person name="Saif S."/>
            <person name="Shea T."/>
            <person name="Shenoy N."/>
            <person name="Sisk P."/>
            <person name="Stolte C."/>
            <person name="Sykes S."/>
            <person name="Thomson T."/>
            <person name="Walk T."/>
            <person name="White J."/>
            <person name="Yandava C."/>
            <person name="Izard J."/>
            <person name="Baranova O.V."/>
            <person name="Blanton J.M."/>
            <person name="Tanner A.C."/>
            <person name="Dewhirst F.E."/>
            <person name="Haas B."/>
            <person name="Nusbaum C."/>
            <person name="Birren B."/>
        </authorList>
    </citation>
    <scope>NUCLEOTIDE SEQUENCE [LARGE SCALE GENOMIC DNA]</scope>
    <source>
        <strain evidence="4">1-1 BBBD Race 1</strain>
    </source>
</reference>
<dbReference type="EMBL" id="ADAS02000261">
    <property type="protein sequence ID" value="OAV87870.1"/>
    <property type="molecule type" value="Genomic_DNA"/>
</dbReference>
<dbReference type="OrthoDB" id="2505481at2759"/>
<evidence type="ECO:0000313" key="5">
    <source>
        <dbReference type="EnsemblFungi" id="PTTG_09326-t43_1-p1"/>
    </source>
</evidence>
<proteinExistence type="predicted"/>
<dbReference type="AlphaFoldDB" id="A0A180G5J1"/>
<feature type="domain" description="DDE Tnp4" evidence="3">
    <location>
        <begin position="94"/>
        <end position="159"/>
    </location>
</feature>
<dbReference type="InterPro" id="IPR027806">
    <property type="entry name" value="HARBI1_dom"/>
</dbReference>
<evidence type="ECO:0000259" key="3">
    <source>
        <dbReference type="Pfam" id="PF13359"/>
    </source>
</evidence>
<name>A0A180G5J1_PUCT1</name>
<evidence type="ECO:0000256" key="1">
    <source>
        <dbReference type="ARBA" id="ARBA00001968"/>
    </source>
</evidence>
<evidence type="ECO:0000256" key="2">
    <source>
        <dbReference type="ARBA" id="ARBA00022723"/>
    </source>
</evidence>
<organism evidence="4">
    <name type="scientific">Puccinia triticina (isolate 1-1 / race 1 (BBBD))</name>
    <name type="common">Brown leaf rust fungus</name>
    <dbReference type="NCBI Taxonomy" id="630390"/>
    <lineage>
        <taxon>Eukaryota</taxon>
        <taxon>Fungi</taxon>
        <taxon>Dikarya</taxon>
        <taxon>Basidiomycota</taxon>
        <taxon>Pucciniomycotina</taxon>
        <taxon>Pucciniomycetes</taxon>
        <taxon>Pucciniales</taxon>
        <taxon>Pucciniaceae</taxon>
        <taxon>Puccinia</taxon>
    </lineage>
</organism>
<dbReference type="Pfam" id="PF13359">
    <property type="entry name" value="DDE_Tnp_4"/>
    <property type="match status" value="1"/>
</dbReference>
<evidence type="ECO:0000313" key="6">
    <source>
        <dbReference type="Proteomes" id="UP000005240"/>
    </source>
</evidence>
<dbReference type="Proteomes" id="UP000005240">
    <property type="component" value="Unassembled WGS sequence"/>
</dbReference>
<reference evidence="4" key="2">
    <citation type="submission" date="2016-05" db="EMBL/GenBank/DDBJ databases">
        <title>Comparative analysis highlights variable genome content of wheat rusts and divergence of the mating loci.</title>
        <authorList>
            <person name="Cuomo C.A."/>
            <person name="Bakkeren G."/>
            <person name="Szabo L."/>
            <person name="Khalil H."/>
            <person name="Joly D."/>
            <person name="Goldberg J."/>
            <person name="Young S."/>
            <person name="Zeng Q."/>
            <person name="Fellers J."/>
        </authorList>
    </citation>
    <scope>NUCLEOTIDE SEQUENCE [LARGE SCALE GENOMIC DNA]</scope>
    <source>
        <strain evidence="4">1-1 BBBD Race 1</strain>
    </source>
</reference>
<dbReference type="GO" id="GO:0046872">
    <property type="term" value="F:metal ion binding"/>
    <property type="evidence" value="ECO:0007669"/>
    <property type="project" value="UniProtKB-KW"/>
</dbReference>
<protein>
    <submittedName>
        <fullName evidence="5">DDE Tnp4 domain-containing protein</fullName>
    </submittedName>
</protein>
<evidence type="ECO:0000313" key="4">
    <source>
        <dbReference type="EMBL" id="OAV87870.1"/>
    </source>
</evidence>
<sequence length="188" mass="20816">MSNKDFRQAARTSKLGFIDVLDLISHQLAITLERLGMNGNGASVGRFSKTLNVGVIEAIITIGCQYVVWPDANCRAEILDAMRKEGFEGCVGFVDGTTIPLFQRPGYDSEVFYDQKRRYSVNAQIICDCNKYITLFITGWLGTCGDSRVYKQMQLHNDPSNLFDEAPNQAPGQVDPRLIQPDAVAGSN</sequence>
<comment type="cofactor">
    <cofactor evidence="1">
        <name>a divalent metal cation</name>
        <dbReference type="ChEBI" id="CHEBI:60240"/>
    </cofactor>
</comment>
<keyword evidence="6" id="KW-1185">Reference proteome</keyword>
<dbReference type="VEuPathDB" id="FungiDB:PTTG_09326"/>
<dbReference type="EnsemblFungi" id="PTTG_09326-t43_1">
    <property type="protein sequence ID" value="PTTG_09326-t43_1-p1"/>
    <property type="gene ID" value="PTTG_09326"/>
</dbReference>